<accession>A0A0K2H0X8</accession>
<dbReference type="PATRIC" id="fig|1408189.4.peg.1635"/>
<feature type="chain" id="PRO_5005477264" description="YtxH domain-containing protein" evidence="2">
    <location>
        <begin position="28"/>
        <end position="209"/>
    </location>
</feature>
<dbReference type="STRING" id="1408189.CLAC_08155"/>
<sequence>MQNKKMTRVATAIVGSVALLGGLAACSSDDVQNAKDQAGQVATDAKDKAGQAGDKAGEAMNGAKDKAGEAMNGAKDAMGKVGLGLGDSAGEDVAEADVPSTISDAAGSFTAADGTDAGAFVAAKKVGDAVAAEYENVTFVESPETNGAQPLIGKIRETWVNGGGLENKIGLPTAPEQAIENGWEQTFTKDTMKWTSEDGQEYSDSYNNQ</sequence>
<dbReference type="Gene3D" id="6.10.140.1430">
    <property type="match status" value="1"/>
</dbReference>
<evidence type="ECO:0000313" key="4">
    <source>
        <dbReference type="Proteomes" id="UP000058446"/>
    </source>
</evidence>
<dbReference type="RefSeq" id="WP_053412462.1">
    <property type="nucleotide sequence ID" value="NZ_CP006841.1"/>
</dbReference>
<keyword evidence="2" id="KW-0732">Signal</keyword>
<organism evidence="3 4">
    <name type="scientific">Corynebacterium lactis RW2-5</name>
    <dbReference type="NCBI Taxonomy" id="1408189"/>
    <lineage>
        <taxon>Bacteria</taxon>
        <taxon>Bacillati</taxon>
        <taxon>Actinomycetota</taxon>
        <taxon>Actinomycetes</taxon>
        <taxon>Mycobacteriales</taxon>
        <taxon>Corynebacteriaceae</taxon>
        <taxon>Corynebacterium</taxon>
    </lineage>
</organism>
<dbReference type="Proteomes" id="UP000058446">
    <property type="component" value="Chromosome"/>
</dbReference>
<proteinExistence type="predicted"/>
<gene>
    <name evidence="3" type="ORF">CLAC_08155</name>
</gene>
<evidence type="ECO:0008006" key="5">
    <source>
        <dbReference type="Google" id="ProtNLM"/>
    </source>
</evidence>
<name>A0A0K2H0X8_9CORY</name>
<evidence type="ECO:0000256" key="2">
    <source>
        <dbReference type="SAM" id="SignalP"/>
    </source>
</evidence>
<dbReference type="PROSITE" id="PS51257">
    <property type="entry name" value="PROKAR_LIPOPROTEIN"/>
    <property type="match status" value="1"/>
</dbReference>
<dbReference type="AlphaFoldDB" id="A0A0K2H0X8"/>
<dbReference type="KEGG" id="clw:CLAC_08155"/>
<evidence type="ECO:0000256" key="1">
    <source>
        <dbReference type="SAM" id="MobiDB-lite"/>
    </source>
</evidence>
<evidence type="ECO:0000313" key="3">
    <source>
        <dbReference type="EMBL" id="ALA67695.1"/>
    </source>
</evidence>
<protein>
    <recommendedName>
        <fullName evidence="5">YtxH domain-containing protein</fullName>
    </recommendedName>
</protein>
<feature type="region of interest" description="Disordered" evidence="1">
    <location>
        <begin position="34"/>
        <end position="62"/>
    </location>
</feature>
<reference evidence="3 4" key="1">
    <citation type="submission" date="2013-10" db="EMBL/GenBank/DDBJ databases">
        <title>Complete genome sequence of Corynebacterium lactis DSM 45799(T), isolated from raw cow milk.</title>
        <authorList>
            <person name="Ruckert C."/>
            <person name="Albersmeier A."/>
            <person name="Lipski A."/>
            <person name="Kalinowski J."/>
        </authorList>
    </citation>
    <scope>NUCLEOTIDE SEQUENCE [LARGE SCALE GENOMIC DNA]</scope>
    <source>
        <strain evidence="3 4">RW2-5</strain>
    </source>
</reference>
<dbReference type="OrthoDB" id="4369514at2"/>
<keyword evidence="4" id="KW-1185">Reference proteome</keyword>
<dbReference type="EMBL" id="CP006841">
    <property type="protein sequence ID" value="ALA67695.1"/>
    <property type="molecule type" value="Genomic_DNA"/>
</dbReference>
<feature type="signal peptide" evidence="2">
    <location>
        <begin position="1"/>
        <end position="27"/>
    </location>
</feature>